<feature type="transmembrane region" description="Helical" evidence="6">
    <location>
        <begin position="217"/>
        <end position="235"/>
    </location>
</feature>
<dbReference type="GO" id="GO:0016020">
    <property type="term" value="C:membrane"/>
    <property type="evidence" value="ECO:0007669"/>
    <property type="project" value="UniProtKB-SubCell"/>
</dbReference>
<feature type="transmembrane region" description="Helical" evidence="6">
    <location>
        <begin position="110"/>
        <end position="131"/>
    </location>
</feature>
<evidence type="ECO:0000259" key="7">
    <source>
        <dbReference type="PROSITE" id="PS50801"/>
    </source>
</evidence>
<dbReference type="PATRIC" id="fig|1231392.3.peg.272"/>
<dbReference type="Proteomes" id="UP000006765">
    <property type="component" value="Unassembled WGS sequence"/>
</dbReference>
<dbReference type="InterPro" id="IPR001902">
    <property type="entry name" value="SLC26A/SulP_fam"/>
</dbReference>
<dbReference type="InterPro" id="IPR036513">
    <property type="entry name" value="STAS_dom_sf"/>
</dbReference>
<evidence type="ECO:0000256" key="3">
    <source>
        <dbReference type="ARBA" id="ARBA00022989"/>
    </source>
</evidence>
<organism evidence="8 9">
    <name type="scientific">Oceaniovalibus guishaninsula JLT2003</name>
    <dbReference type="NCBI Taxonomy" id="1231392"/>
    <lineage>
        <taxon>Bacteria</taxon>
        <taxon>Pseudomonadati</taxon>
        <taxon>Pseudomonadota</taxon>
        <taxon>Alphaproteobacteria</taxon>
        <taxon>Rhodobacterales</taxon>
        <taxon>Roseobacteraceae</taxon>
        <taxon>Oceaniovalibus</taxon>
    </lineage>
</organism>
<feature type="transmembrane region" description="Helical" evidence="6">
    <location>
        <begin position="192"/>
        <end position="210"/>
    </location>
</feature>
<dbReference type="Pfam" id="PF00916">
    <property type="entry name" value="Sulfate_transp"/>
    <property type="match status" value="1"/>
</dbReference>
<keyword evidence="9" id="KW-1185">Reference proteome</keyword>
<evidence type="ECO:0000256" key="5">
    <source>
        <dbReference type="SAM" id="MobiDB-lite"/>
    </source>
</evidence>
<proteinExistence type="predicted"/>
<feature type="transmembrane region" description="Helical" evidence="6">
    <location>
        <begin position="143"/>
        <end position="165"/>
    </location>
</feature>
<dbReference type="Pfam" id="PF01740">
    <property type="entry name" value="STAS"/>
    <property type="match status" value="1"/>
</dbReference>
<evidence type="ECO:0000256" key="2">
    <source>
        <dbReference type="ARBA" id="ARBA00022692"/>
    </source>
</evidence>
<dbReference type="RefSeq" id="WP_007425424.1">
    <property type="nucleotide sequence ID" value="NZ_AMGO01000006.1"/>
</dbReference>
<dbReference type="STRING" id="1231392.OCGS_0271"/>
<gene>
    <name evidence="8" type="ORF">OCGS_0271</name>
</gene>
<keyword evidence="2 6" id="KW-0812">Transmembrane</keyword>
<dbReference type="InterPro" id="IPR011547">
    <property type="entry name" value="SLC26A/SulP_dom"/>
</dbReference>
<dbReference type="PANTHER" id="PTHR11814">
    <property type="entry name" value="SULFATE TRANSPORTER"/>
    <property type="match status" value="1"/>
</dbReference>
<dbReference type="OrthoDB" id="9769739at2"/>
<feature type="compositionally biased region" description="Basic and acidic residues" evidence="5">
    <location>
        <begin position="598"/>
        <end position="607"/>
    </location>
</feature>
<evidence type="ECO:0000256" key="6">
    <source>
        <dbReference type="SAM" id="Phobius"/>
    </source>
</evidence>
<protein>
    <submittedName>
        <fullName evidence="8">Sulfate transporter</fullName>
    </submittedName>
</protein>
<dbReference type="InterPro" id="IPR002645">
    <property type="entry name" value="STAS_dom"/>
</dbReference>
<evidence type="ECO:0000313" key="9">
    <source>
        <dbReference type="Proteomes" id="UP000006765"/>
    </source>
</evidence>
<keyword evidence="3 6" id="KW-1133">Transmembrane helix</keyword>
<accession>K2HSR4</accession>
<comment type="subcellular location">
    <subcellularLocation>
        <location evidence="1">Membrane</location>
        <topology evidence="1">Multi-pass membrane protein</topology>
    </subcellularLocation>
</comment>
<feature type="region of interest" description="Disordered" evidence="5">
    <location>
        <begin position="587"/>
        <end position="607"/>
    </location>
</feature>
<evidence type="ECO:0000256" key="1">
    <source>
        <dbReference type="ARBA" id="ARBA00004141"/>
    </source>
</evidence>
<dbReference type="CDD" id="cd07042">
    <property type="entry name" value="STAS_SulP_like_sulfate_transporter"/>
    <property type="match status" value="1"/>
</dbReference>
<dbReference type="AlphaFoldDB" id="K2HSR4"/>
<keyword evidence="4 6" id="KW-0472">Membrane</keyword>
<sequence>MSGGVRASLAQRAGRFRLLSDWRGRVTPATLRSDALAGLTGATIVLPQGVAFAAIAGLPPEYGFYTAMIPPVVAALVGSSWHAVSGPTTAISALVFGTLSGILDPSDPEYIRAAIALALLVGAIQLAFGLARLGALMDFVSHSVMTGFIAGAALLIALSQLRYLLGVDLPRPNDLHDFLAALPAAAAQADPQTLAIGAVVLLVGGGIRWWRPGWPNYLIALAAGTLLALGGHRFGMTVPTIGPVSSGAPSFQVPEFGFSFVQDYGSAAFAIALVGLLEAVSVARAIGMRSGQPIDGNREILGQGASNIAGSLFQCYPASASFTRSGVNFEAGAKSPLAAVFAAVFLFAILQLVSDWFAWVPDAAMGGVILLVAWRLVDFGELRRIAATSRTETAIASATFLSTLLIDLEFAVYVGVFLSFLFFIRNSSRPVVAIGAPDPDSPTRMFKDAVELGLPECPQLVVVRLDGPLFFGSVGMVRDAFRRIERDRSGQKHMLLILKGIGEIDLAGGDLLIEESARRRGRGGSFHLMTRTPRTIVKLARMKVMRALNRRFIHLGKGEAIAEMVPNLGPDICASCTARIFRECAAMPGPDSATGTRPPRDAGKAEA</sequence>
<reference evidence="8 9" key="1">
    <citation type="journal article" date="2012" name="J. Bacteriol.">
        <title>Draft Genome Sequence of Oceaniovalibus guishaninsula JLT2003T.</title>
        <authorList>
            <person name="Tang K."/>
            <person name="Liu K."/>
            <person name="Jiao N."/>
        </authorList>
    </citation>
    <scope>NUCLEOTIDE SEQUENCE [LARGE SCALE GENOMIC DNA]</scope>
    <source>
        <strain evidence="8 9">JLT2003</strain>
    </source>
</reference>
<feature type="transmembrane region" description="Helical" evidence="6">
    <location>
        <begin position="35"/>
        <end position="55"/>
    </location>
</feature>
<evidence type="ECO:0000256" key="4">
    <source>
        <dbReference type="ARBA" id="ARBA00023136"/>
    </source>
</evidence>
<dbReference type="Gene3D" id="3.30.750.24">
    <property type="entry name" value="STAS domain"/>
    <property type="match status" value="1"/>
</dbReference>
<dbReference type="PROSITE" id="PS50801">
    <property type="entry name" value="STAS"/>
    <property type="match status" value="1"/>
</dbReference>
<evidence type="ECO:0000313" key="8">
    <source>
        <dbReference type="EMBL" id="EKE45654.1"/>
    </source>
</evidence>
<feature type="transmembrane region" description="Helical" evidence="6">
    <location>
        <begin position="331"/>
        <end position="350"/>
    </location>
</feature>
<name>K2HSR4_9RHOB</name>
<comment type="caution">
    <text evidence="8">The sequence shown here is derived from an EMBL/GenBank/DDBJ whole genome shotgun (WGS) entry which is preliminary data.</text>
</comment>
<feature type="transmembrane region" description="Helical" evidence="6">
    <location>
        <begin position="356"/>
        <end position="377"/>
    </location>
</feature>
<dbReference type="GO" id="GO:0055085">
    <property type="term" value="P:transmembrane transport"/>
    <property type="evidence" value="ECO:0007669"/>
    <property type="project" value="InterPro"/>
</dbReference>
<feature type="domain" description="STAS" evidence="7">
    <location>
        <begin position="450"/>
        <end position="564"/>
    </location>
</feature>
<dbReference type="EMBL" id="AMGO01000006">
    <property type="protein sequence ID" value="EKE45654.1"/>
    <property type="molecule type" value="Genomic_DNA"/>
</dbReference>
<feature type="transmembrane region" description="Helical" evidence="6">
    <location>
        <begin position="398"/>
        <end position="424"/>
    </location>
</feature>
<dbReference type="SUPFAM" id="SSF52091">
    <property type="entry name" value="SpoIIaa-like"/>
    <property type="match status" value="1"/>
</dbReference>
<dbReference type="eggNOG" id="COG0659">
    <property type="taxonomic scope" value="Bacteria"/>
</dbReference>
<feature type="transmembrane region" description="Helical" evidence="6">
    <location>
        <begin position="264"/>
        <end position="283"/>
    </location>
</feature>